<dbReference type="UniPathway" id="UPA00050">
    <property type="reaction ID" value="UER00065"/>
</dbReference>
<evidence type="ECO:0000256" key="8">
    <source>
        <dbReference type="ARBA" id="ARBA00022898"/>
    </source>
</evidence>
<keyword evidence="16" id="KW-1185">Reference proteome</keyword>
<proteinExistence type="inferred from homology"/>
<dbReference type="Pfam" id="PF14821">
    <property type="entry name" value="Thr_synth_N"/>
    <property type="match status" value="1"/>
</dbReference>
<evidence type="ECO:0000256" key="2">
    <source>
        <dbReference type="ARBA" id="ARBA00004979"/>
    </source>
</evidence>
<dbReference type="InterPro" id="IPR037158">
    <property type="entry name" value="Thr_synth_N_sf"/>
</dbReference>
<dbReference type="PANTHER" id="PTHR42690">
    <property type="entry name" value="THREONINE SYNTHASE FAMILY MEMBER"/>
    <property type="match status" value="1"/>
</dbReference>
<dbReference type="AlphaFoldDB" id="A0A0J7II53"/>
<dbReference type="InterPro" id="IPR000634">
    <property type="entry name" value="Ser/Thr_deHydtase_PyrdxlP-BS"/>
</dbReference>
<dbReference type="Gene3D" id="3.40.50.1100">
    <property type="match status" value="2"/>
</dbReference>
<gene>
    <name evidence="15" type="ORF">ACM46_07915</name>
</gene>
<dbReference type="NCBIfam" id="TIGR00260">
    <property type="entry name" value="thrC"/>
    <property type="match status" value="1"/>
</dbReference>
<dbReference type="GO" id="GO:0030170">
    <property type="term" value="F:pyridoxal phosphate binding"/>
    <property type="evidence" value="ECO:0007669"/>
    <property type="project" value="InterPro"/>
</dbReference>
<evidence type="ECO:0000259" key="13">
    <source>
        <dbReference type="Pfam" id="PF00291"/>
    </source>
</evidence>
<dbReference type="GO" id="GO:0009088">
    <property type="term" value="P:threonine biosynthetic process"/>
    <property type="evidence" value="ECO:0007669"/>
    <property type="project" value="UniProtKB-UniRule"/>
</dbReference>
<dbReference type="EC" id="4.2.3.1" evidence="4 11"/>
<evidence type="ECO:0000259" key="14">
    <source>
        <dbReference type="Pfam" id="PF14821"/>
    </source>
</evidence>
<name>A0A0J7II53_9FLAO</name>
<dbReference type="InterPro" id="IPR001926">
    <property type="entry name" value="TrpB-like_PALP"/>
</dbReference>
<protein>
    <recommendedName>
        <fullName evidence="5 11">Threonine synthase</fullName>
        <ecNumber evidence="4 11">4.2.3.1</ecNumber>
    </recommendedName>
</protein>
<dbReference type="RefSeq" id="WP_048506076.1">
    <property type="nucleotide sequence ID" value="NZ_LFND01000002.1"/>
</dbReference>
<keyword evidence="9" id="KW-0456">Lyase</keyword>
<comment type="pathway">
    <text evidence="2">Amino-acid biosynthesis; L-threonine biosynthesis; L-threonine from L-aspartate: step 5/5.</text>
</comment>
<reference evidence="15 16" key="1">
    <citation type="journal article" date="2013" name="Int. J. Syst. Evol. Microbiol.">
        <title>Chryseobacterium angstadtii sp. nov., isolated from a newt tank.</title>
        <authorList>
            <person name="Kirk K.E."/>
            <person name="Hoffman J.A."/>
            <person name="Smith K.A."/>
            <person name="Strahan B.L."/>
            <person name="Failor K.C."/>
            <person name="Krebs J.E."/>
            <person name="Gale A.N."/>
            <person name="Do T.D."/>
            <person name="Sontag T.C."/>
            <person name="Batties A.M."/>
            <person name="Mistiszyn K."/>
            <person name="Newman J.D."/>
        </authorList>
    </citation>
    <scope>NUCLEOTIDE SEQUENCE [LARGE SCALE GENOMIC DNA]</scope>
    <source>
        <strain evidence="15 16">KM</strain>
    </source>
</reference>
<evidence type="ECO:0000313" key="16">
    <source>
        <dbReference type="Proteomes" id="UP000036261"/>
    </source>
</evidence>
<comment type="cofactor">
    <cofactor evidence="1 12">
        <name>pyridoxal 5'-phosphate</name>
        <dbReference type="ChEBI" id="CHEBI:597326"/>
    </cofactor>
</comment>
<keyword evidence="8 12" id="KW-0663">Pyridoxal phosphate</keyword>
<feature type="domain" description="Threonine synthase N-terminal" evidence="14">
    <location>
        <begin position="3"/>
        <end position="78"/>
    </location>
</feature>
<dbReference type="OrthoDB" id="9763107at2"/>
<accession>A0A0J7II53</accession>
<evidence type="ECO:0000256" key="11">
    <source>
        <dbReference type="NCBIfam" id="TIGR00260"/>
    </source>
</evidence>
<dbReference type="PATRIC" id="fig|558151.6.peg.1665"/>
<dbReference type="PANTHER" id="PTHR42690:SF1">
    <property type="entry name" value="THREONINE SYNTHASE-LIKE 2"/>
    <property type="match status" value="1"/>
</dbReference>
<evidence type="ECO:0000256" key="9">
    <source>
        <dbReference type="ARBA" id="ARBA00023239"/>
    </source>
</evidence>
<dbReference type="InterPro" id="IPR004450">
    <property type="entry name" value="Thr_synthase-like"/>
</dbReference>
<dbReference type="SUPFAM" id="SSF53686">
    <property type="entry name" value="Tryptophan synthase beta subunit-like PLP-dependent enzymes"/>
    <property type="match status" value="1"/>
</dbReference>
<evidence type="ECO:0000313" key="15">
    <source>
        <dbReference type="EMBL" id="KMQ65777.1"/>
    </source>
</evidence>
<feature type="modified residue" description="N6-(pyridoxal phosphate)lysine" evidence="12">
    <location>
        <position position="107"/>
    </location>
</feature>
<dbReference type="Pfam" id="PF00291">
    <property type="entry name" value="PALP"/>
    <property type="match status" value="1"/>
</dbReference>
<evidence type="ECO:0000256" key="10">
    <source>
        <dbReference type="ARBA" id="ARBA00049144"/>
    </source>
</evidence>
<dbReference type="GO" id="GO:0004795">
    <property type="term" value="F:threonine synthase activity"/>
    <property type="evidence" value="ECO:0007669"/>
    <property type="project" value="UniProtKB-UniRule"/>
</dbReference>
<dbReference type="STRING" id="558151.ACM46_07915"/>
<dbReference type="InterPro" id="IPR051166">
    <property type="entry name" value="Threonine_Synthase"/>
</dbReference>
<evidence type="ECO:0000256" key="6">
    <source>
        <dbReference type="ARBA" id="ARBA00022605"/>
    </source>
</evidence>
<dbReference type="EMBL" id="LFND01000002">
    <property type="protein sequence ID" value="KMQ65777.1"/>
    <property type="molecule type" value="Genomic_DNA"/>
</dbReference>
<organism evidence="15 16">
    <name type="scientific">Chryseobacterium angstadtii</name>
    <dbReference type="NCBI Taxonomy" id="558151"/>
    <lineage>
        <taxon>Bacteria</taxon>
        <taxon>Pseudomonadati</taxon>
        <taxon>Bacteroidota</taxon>
        <taxon>Flavobacteriia</taxon>
        <taxon>Flavobacteriales</taxon>
        <taxon>Weeksellaceae</taxon>
        <taxon>Chryseobacterium group</taxon>
        <taxon>Chryseobacterium</taxon>
    </lineage>
</organism>
<comment type="caution">
    <text evidence="15">The sequence shown here is derived from an EMBL/GenBank/DDBJ whole genome shotgun (WGS) entry which is preliminary data.</text>
</comment>
<dbReference type="Gene3D" id="3.90.1380.10">
    <property type="entry name" value="Threonine synthase, N-terminal domain"/>
    <property type="match status" value="1"/>
</dbReference>
<dbReference type="Proteomes" id="UP000036261">
    <property type="component" value="Unassembled WGS sequence"/>
</dbReference>
<keyword evidence="7" id="KW-0791">Threonine biosynthesis</keyword>
<keyword evidence="6" id="KW-0028">Amino-acid biosynthesis</keyword>
<evidence type="ECO:0000256" key="4">
    <source>
        <dbReference type="ARBA" id="ARBA00013028"/>
    </source>
</evidence>
<feature type="domain" description="Tryptophan synthase beta chain-like PALP" evidence="13">
    <location>
        <begin position="96"/>
        <end position="371"/>
    </location>
</feature>
<evidence type="ECO:0000256" key="7">
    <source>
        <dbReference type="ARBA" id="ARBA00022697"/>
    </source>
</evidence>
<evidence type="ECO:0000256" key="3">
    <source>
        <dbReference type="ARBA" id="ARBA00005517"/>
    </source>
</evidence>
<comment type="similarity">
    <text evidence="3">Belongs to the threonine synthase family.</text>
</comment>
<dbReference type="InterPro" id="IPR029144">
    <property type="entry name" value="Thr_synth_N"/>
</dbReference>
<sequence length="437" mass="49471">MNYYNLKDEQETVDFKTATIKSQGHHKGLFFPESIPQFDQDFIQNLHLYSNEEIAFRCMKDFIGDEIPEEVLKKIAAETISFDIPLKKINDSISVLELFHGPTLAFKDVGARFMSRCLSYFLKDQHKKVTVLVATSGDTGGAVAHGFYNVPGINVVILYPKNRVSLVQEKQLTALGGNIYALEVDGNFDDCQRLVKQAFSDEGINSELFLTSANSINIARWLPQQIYYLLALKQWQQNEKTDPVICVPSGNFGNICAGLLAYFRGLSAEHFVAACNENDVVPDYLETRQYHPKKATATLSNAMDVGDPSNFTRIMELFEHQFEHLKTMISGYSIDDQLTLQTIQEVYQKYGYVLDPHAAVAFASLEQYLNENPGKKGFILGTAHPVKFPEAVEKAASIQIEIPEELNDLMKKDKKTVEIHADFEELKRFLLNKNQEQ</sequence>
<evidence type="ECO:0000256" key="5">
    <source>
        <dbReference type="ARBA" id="ARBA00018679"/>
    </source>
</evidence>
<dbReference type="FunFam" id="3.40.50.1100:FF:000022">
    <property type="entry name" value="Threonine synthase"/>
    <property type="match status" value="1"/>
</dbReference>
<dbReference type="PROSITE" id="PS00165">
    <property type="entry name" value="DEHYDRATASE_SER_THR"/>
    <property type="match status" value="1"/>
</dbReference>
<evidence type="ECO:0000256" key="12">
    <source>
        <dbReference type="PIRSR" id="PIRSR604450-51"/>
    </source>
</evidence>
<dbReference type="InterPro" id="IPR036052">
    <property type="entry name" value="TrpB-like_PALP_sf"/>
</dbReference>
<comment type="catalytic activity">
    <reaction evidence="10">
        <text>O-phospho-L-homoserine + H2O = L-threonine + phosphate</text>
        <dbReference type="Rhea" id="RHEA:10840"/>
        <dbReference type="ChEBI" id="CHEBI:15377"/>
        <dbReference type="ChEBI" id="CHEBI:43474"/>
        <dbReference type="ChEBI" id="CHEBI:57590"/>
        <dbReference type="ChEBI" id="CHEBI:57926"/>
        <dbReference type="EC" id="4.2.3.1"/>
    </reaction>
</comment>
<evidence type="ECO:0000256" key="1">
    <source>
        <dbReference type="ARBA" id="ARBA00001933"/>
    </source>
</evidence>